<dbReference type="PANTHER" id="PTHR34384:SF5">
    <property type="entry name" value="L-2,3-DIAMINOPROPANOATE--CITRATE LIGASE"/>
    <property type="match status" value="1"/>
</dbReference>
<name>A0AAE4A1J6_9ACTN</name>
<dbReference type="InterPro" id="IPR037455">
    <property type="entry name" value="LucA/IucC-like"/>
</dbReference>
<proteinExistence type="inferred from homology"/>
<dbReference type="EMBL" id="JAVDYC010000001">
    <property type="protein sequence ID" value="MDR7327908.1"/>
    <property type="molecule type" value="Genomic_DNA"/>
</dbReference>
<dbReference type="Pfam" id="PF06276">
    <property type="entry name" value="FhuF"/>
    <property type="match status" value="1"/>
</dbReference>
<evidence type="ECO:0000256" key="2">
    <source>
        <dbReference type="ARBA" id="ARBA00007832"/>
    </source>
</evidence>
<evidence type="ECO:0000259" key="4">
    <source>
        <dbReference type="Pfam" id="PF04183"/>
    </source>
</evidence>
<feature type="domain" description="Aerobactin siderophore biosynthesis IucA/IucC-like C-terminal" evidence="5">
    <location>
        <begin position="376"/>
        <end position="528"/>
    </location>
</feature>
<dbReference type="InterPro" id="IPR022770">
    <property type="entry name" value="IucA/IucC-like_C"/>
</dbReference>
<feature type="compositionally biased region" description="Low complexity" evidence="3">
    <location>
        <begin position="108"/>
        <end position="119"/>
    </location>
</feature>
<evidence type="ECO:0000313" key="7">
    <source>
        <dbReference type="Proteomes" id="UP001183629"/>
    </source>
</evidence>
<evidence type="ECO:0000313" key="6">
    <source>
        <dbReference type="EMBL" id="MDR7327908.1"/>
    </source>
</evidence>
<dbReference type="PANTHER" id="PTHR34384">
    <property type="entry name" value="L-2,3-DIAMINOPROPANOATE--CITRATE LIGASE"/>
    <property type="match status" value="1"/>
</dbReference>
<feature type="region of interest" description="Disordered" evidence="3">
    <location>
        <begin position="78"/>
        <end position="119"/>
    </location>
</feature>
<feature type="compositionally biased region" description="Low complexity" evidence="3">
    <location>
        <begin position="78"/>
        <end position="100"/>
    </location>
</feature>
<feature type="domain" description="Aerobactin siderophore biosynthesis IucA/IucC N-terminal" evidence="4">
    <location>
        <begin position="170"/>
        <end position="219"/>
    </location>
</feature>
<comment type="caution">
    <text evidence="6">The sequence shown here is derived from an EMBL/GenBank/DDBJ whole genome shotgun (WGS) entry which is preliminary data.</text>
</comment>
<dbReference type="GO" id="GO:0016881">
    <property type="term" value="F:acid-amino acid ligase activity"/>
    <property type="evidence" value="ECO:0007669"/>
    <property type="project" value="UniProtKB-ARBA"/>
</dbReference>
<keyword evidence="7" id="KW-1185">Reference proteome</keyword>
<dbReference type="Gene3D" id="1.10.510.40">
    <property type="match status" value="1"/>
</dbReference>
<evidence type="ECO:0000259" key="5">
    <source>
        <dbReference type="Pfam" id="PF06276"/>
    </source>
</evidence>
<sequence>MTTAANTPDAERTRDDLGRLRPDLVADYEAALPGARAAVLGRLWGAIGREPLPGLGNRSTRGGRLTVTLAGGGTLTGPAAATAPFAETAPGPAAGRSAGPDAGGDAGPGPLLDSPDGPVGDPVRVARIAGWPDRFRAELANSVANLALARANAFPTPTLKQLAADPEGLATAEQSVVDGHPIHPGCRTRTGMSTEEVLAYAPEHRTIVELAEVRVPEDRWYGEGPPILMVHPWQRDHVLDRHPELRPTGRTRPARPLMSLRTLAPVGRRSQHVKTAVDVQMTSAVRTVSPAAVRNGPVVSVLLHTLATDLPGLTVLRETFAGAVLVDGEPSRSLAYLAREAPRQAPGEVVLPLAALAQPALQRDAVGTGFGGDPVAFLTALARTVLPPLLVMLHRGVALEAHGQNTLVALVDGVPTRLLYRDLGGVRISPARLRRHGFTLGVPELHGDLGTDDPDALRTKLLAAAVSGALAEQIAVLTRTHDVAPDLLWGSVAAVARDTYARLGTGDTAGLFGPTLPLKATTAMRLAADPLDDVWTHLDNPMAGLR</sequence>
<comment type="pathway">
    <text evidence="1">Siderophore biosynthesis.</text>
</comment>
<evidence type="ECO:0000256" key="3">
    <source>
        <dbReference type="SAM" id="MobiDB-lite"/>
    </source>
</evidence>
<comment type="similarity">
    <text evidence="2">Belongs to the IucA/IucC family.</text>
</comment>
<dbReference type="RefSeq" id="WP_310428643.1">
    <property type="nucleotide sequence ID" value="NZ_JAVDYC010000001.1"/>
</dbReference>
<dbReference type="Gene3D" id="6.10.250.3370">
    <property type="match status" value="1"/>
</dbReference>
<dbReference type="InterPro" id="IPR007310">
    <property type="entry name" value="Aerobactin_biosyn_IucA/IucC_N"/>
</dbReference>
<dbReference type="Proteomes" id="UP001183629">
    <property type="component" value="Unassembled WGS sequence"/>
</dbReference>
<feature type="domain" description="Aerobactin siderophore biosynthesis IucA/IucC N-terminal" evidence="4">
    <location>
        <begin position="227"/>
        <end position="358"/>
    </location>
</feature>
<dbReference type="AlphaFoldDB" id="A0AAE4A1J6"/>
<dbReference type="Pfam" id="PF04183">
    <property type="entry name" value="IucA_IucC"/>
    <property type="match status" value="2"/>
</dbReference>
<protein>
    <submittedName>
        <fullName evidence="6">Siderophore synthetase component</fullName>
    </submittedName>
</protein>
<reference evidence="6 7" key="1">
    <citation type="submission" date="2023-07" db="EMBL/GenBank/DDBJ databases">
        <title>Sequencing the genomes of 1000 actinobacteria strains.</title>
        <authorList>
            <person name="Klenk H.-P."/>
        </authorList>
    </citation>
    <scope>NUCLEOTIDE SEQUENCE [LARGE SCALE GENOMIC DNA]</scope>
    <source>
        <strain evidence="6 7">DSM 44711</strain>
    </source>
</reference>
<dbReference type="GO" id="GO:0019290">
    <property type="term" value="P:siderophore biosynthetic process"/>
    <property type="evidence" value="ECO:0007669"/>
    <property type="project" value="InterPro"/>
</dbReference>
<organism evidence="6 7">
    <name type="scientific">Catenuloplanes niger</name>
    <dbReference type="NCBI Taxonomy" id="587534"/>
    <lineage>
        <taxon>Bacteria</taxon>
        <taxon>Bacillati</taxon>
        <taxon>Actinomycetota</taxon>
        <taxon>Actinomycetes</taxon>
        <taxon>Micromonosporales</taxon>
        <taxon>Micromonosporaceae</taxon>
        <taxon>Catenuloplanes</taxon>
    </lineage>
</organism>
<gene>
    <name evidence="6" type="ORF">J2S44_008158</name>
</gene>
<evidence type="ECO:0000256" key="1">
    <source>
        <dbReference type="ARBA" id="ARBA00004924"/>
    </source>
</evidence>
<accession>A0AAE4A1J6</accession>